<accession>A0A3B1BCA8</accession>
<dbReference type="InterPro" id="IPR010344">
    <property type="entry name" value="YbjH"/>
</dbReference>
<evidence type="ECO:0008006" key="2">
    <source>
        <dbReference type="Google" id="ProtNLM"/>
    </source>
</evidence>
<sequence>MEKKEKFGRRSLVIPFVFGLGFLSCFPSASLAEGAYSYNSFGGIGLLDMRTARFAPDGTLAVGVDYQNQTTRYFATWQATPWLETTLSYADENISRLGVDRSFDVKVRLMTEGNYRPQLAIGLQDALGSGNYAAEYIVASKRYYDFDFTMGFAWGYLGSRGGMNNMFKLFGDNFDERSETTSSGGGRTGSFFSGKEMAFFAGMEYFPPVKGLSVKIEYSGVDTTKIDYLSYLERKTAFNIGINYKPTSWADITVGLDQGDQFGIRFTLKQNLRRLKFKGLFKDRGPVPIIARRKAGNAQAIYPEIPSLSEGSDLMFDRLRRLGAKVTELEQKPERIILKIVIKEDTDIGRLTLLGAVLESYEDVIIHMSHKGEEIGKYQASRADTIGQMAIENFRKSAVYLRSQTQGTRQPASHEKTNNIISQAMFRDIEKTGLILKSIKYTKQEVVVKKEAGPYFTEIKNIGRTARILTRNMPDNIEKFTVISEENGVEISQVSVLRKDLEKANRYQGSPEEIWANSEISVPGSAASSEIAMNEYLPEKNITFNWGFKPEAVTHFGGNNDGRFRGDIYAKLFASVQVTKKLKLSAELKQFIVGDIDKIPGDANPNISNVRSDIARYAKEGRTALERMTLDYNAQIGQNLYARVTGGLLESMFGGIGAEFLYRPYRQNFAFGVDINWVKQRNFNQLFSFQDYETLTGHVTYYHENTTYNITSKISAGRYLAGDYGATFDISRRFSNGIRIGVWATVTDMSSNDFGDGSFDKGIYMTLPLEIFWYQPTRERMRLKFRSLGKNGGQMLDKPGSLYDMLSSGRKARLAHDWREILD</sequence>
<gene>
    <name evidence="1" type="ORF">MNBD_ALPHA03-1333</name>
</gene>
<organism evidence="1">
    <name type="scientific">hydrothermal vent metagenome</name>
    <dbReference type="NCBI Taxonomy" id="652676"/>
    <lineage>
        <taxon>unclassified sequences</taxon>
        <taxon>metagenomes</taxon>
        <taxon>ecological metagenomes</taxon>
    </lineage>
</organism>
<dbReference type="EMBL" id="UOFW01000019">
    <property type="protein sequence ID" value="VAX02637.1"/>
    <property type="molecule type" value="Genomic_DNA"/>
</dbReference>
<evidence type="ECO:0000313" key="1">
    <source>
        <dbReference type="EMBL" id="VAX02637.1"/>
    </source>
</evidence>
<dbReference type="AlphaFoldDB" id="A0A3B1BCA8"/>
<reference evidence="1" key="1">
    <citation type="submission" date="2018-06" db="EMBL/GenBank/DDBJ databases">
        <authorList>
            <person name="Zhirakovskaya E."/>
        </authorList>
    </citation>
    <scope>NUCLEOTIDE SEQUENCE</scope>
</reference>
<proteinExistence type="predicted"/>
<protein>
    <recommendedName>
        <fullName evidence="2">Outer membrane lipoprotein</fullName>
    </recommendedName>
</protein>
<dbReference type="Pfam" id="PF06082">
    <property type="entry name" value="YjbH"/>
    <property type="match status" value="2"/>
</dbReference>
<name>A0A3B1BCA8_9ZZZZ</name>
<dbReference type="PROSITE" id="PS51257">
    <property type="entry name" value="PROKAR_LIPOPROTEIN"/>
    <property type="match status" value="1"/>
</dbReference>